<dbReference type="InterPro" id="IPR042470">
    <property type="entry name" value="RMI1_N_C_sf"/>
</dbReference>
<evidence type="ECO:0000256" key="2">
    <source>
        <dbReference type="ARBA" id="ARBA00018987"/>
    </source>
</evidence>
<dbReference type="AlphaFoldDB" id="A0A0W0EXM8"/>
<dbReference type="GO" id="GO:0016604">
    <property type="term" value="C:nuclear body"/>
    <property type="evidence" value="ECO:0007669"/>
    <property type="project" value="TreeGrafter"/>
</dbReference>
<organism evidence="6 7">
    <name type="scientific">Moniliophthora roreri</name>
    <name type="common">Frosty pod rot fungus</name>
    <name type="synonym">Monilia roreri</name>
    <dbReference type="NCBI Taxonomy" id="221103"/>
    <lineage>
        <taxon>Eukaryota</taxon>
        <taxon>Fungi</taxon>
        <taxon>Dikarya</taxon>
        <taxon>Basidiomycota</taxon>
        <taxon>Agaricomycotina</taxon>
        <taxon>Agaricomycetes</taxon>
        <taxon>Agaricomycetidae</taxon>
        <taxon>Agaricales</taxon>
        <taxon>Marasmiineae</taxon>
        <taxon>Marasmiaceae</taxon>
        <taxon>Moniliophthora</taxon>
    </lineage>
</organism>
<accession>A0A0W0EXM8</accession>
<dbReference type="GO" id="GO:0031422">
    <property type="term" value="C:RecQ family helicase-topoisomerase III complex"/>
    <property type="evidence" value="ECO:0007669"/>
    <property type="project" value="TreeGrafter"/>
</dbReference>
<feature type="region of interest" description="Disordered" evidence="3">
    <location>
        <begin position="428"/>
        <end position="485"/>
    </location>
</feature>
<dbReference type="EMBL" id="LATX01002462">
    <property type="protein sequence ID" value="KTB28828.1"/>
    <property type="molecule type" value="Genomic_DNA"/>
</dbReference>
<name>A0A0W0EXM8_MONRR</name>
<evidence type="ECO:0000256" key="3">
    <source>
        <dbReference type="SAM" id="MobiDB-lite"/>
    </source>
</evidence>
<evidence type="ECO:0000256" key="1">
    <source>
        <dbReference type="ARBA" id="ARBA00006395"/>
    </source>
</evidence>
<dbReference type="Gene3D" id="2.40.50.770">
    <property type="entry name" value="RecQ-mediated genome instability protein Rmi1, C-terminal domain"/>
    <property type="match status" value="1"/>
</dbReference>
<evidence type="ECO:0000259" key="4">
    <source>
        <dbReference type="Pfam" id="PF08585"/>
    </source>
</evidence>
<sequence length="485" mass="53328">MQPPRAIFEWLNANYPKPRIDPEWLQGCYDWVTSEKNLNPSTDMDQIIHEVELQLLESDLKDSMLHGTGIPAHIADPDTAHSTLSGPPILVQIESITEIGVSAYTLNKTREIREERLGAGAQEGEDDGEVDNDVEGAGPVPNYPRAMLRLEISDGARTLRAMEYRKIPELKLGATPLGYKMLIHNVEVRRGIAFLEPKQIILKGHQVADRDAQQDLEFAQSLKDRLRLLDPEAPQDLPVPTNNGGRAPLRDISPPPTGLTNNPHFDDEDQPRRRRIPNRTSSPPSIPSSSTLTSSNQKPKTNAVSRSSEMPKGPINIESDDDDDENGDENAQWLSNVRDRPIKPLPARGRLSNGAADVSSPGKDNTGKQKQPAKPPKVVMIEDDEDDMFSDDYNSDFLAGIDEAEMNAMQDAHSPSGAIRISTNVSSSSTITSGTASASAGSSHIESITIEEDEEDDKENVPMPTRHVRPRTSPTDVIELTDDSD</sequence>
<feature type="compositionally biased region" description="Low complexity" evidence="3">
    <location>
        <begin position="278"/>
        <end position="296"/>
    </location>
</feature>
<feature type="domain" description="RMI1 N-terminal" evidence="5">
    <location>
        <begin position="12"/>
        <end position="63"/>
    </location>
</feature>
<dbReference type="GO" id="GO:0000724">
    <property type="term" value="P:double-strand break repair via homologous recombination"/>
    <property type="evidence" value="ECO:0007669"/>
    <property type="project" value="TreeGrafter"/>
</dbReference>
<dbReference type="InterPro" id="IPR049363">
    <property type="entry name" value="RMI1_N"/>
</dbReference>
<dbReference type="InterPro" id="IPR013894">
    <property type="entry name" value="RMI1_OB"/>
</dbReference>
<evidence type="ECO:0000313" key="7">
    <source>
        <dbReference type="Proteomes" id="UP000054988"/>
    </source>
</evidence>
<feature type="compositionally biased region" description="Polar residues" evidence="3">
    <location>
        <begin position="297"/>
        <end position="308"/>
    </location>
</feature>
<feature type="compositionally biased region" description="Low complexity" evidence="3">
    <location>
        <begin position="428"/>
        <end position="448"/>
    </location>
</feature>
<feature type="domain" description="RecQ mediated genome instability protein 1 OB-fold" evidence="4">
    <location>
        <begin position="70"/>
        <end position="214"/>
    </location>
</feature>
<feature type="compositionally biased region" description="Acidic residues" evidence="3">
    <location>
        <begin position="318"/>
        <end position="328"/>
    </location>
</feature>
<dbReference type="PANTHER" id="PTHR14790:SF15">
    <property type="entry name" value="RECQ-MEDIATED GENOME INSTABILITY PROTEIN 1"/>
    <property type="match status" value="1"/>
</dbReference>
<dbReference type="SMART" id="SM01161">
    <property type="entry name" value="DUF1767"/>
    <property type="match status" value="1"/>
</dbReference>
<dbReference type="GO" id="GO:0000712">
    <property type="term" value="P:resolution of meiotic recombination intermediates"/>
    <property type="evidence" value="ECO:0007669"/>
    <property type="project" value="TreeGrafter"/>
</dbReference>
<proteinExistence type="inferred from homology"/>
<dbReference type="PANTHER" id="PTHR14790">
    <property type="entry name" value="RECQ-MEDIATED GENOME INSTABILITY PROTEIN 1 RMI1"/>
    <property type="match status" value="1"/>
</dbReference>
<comment type="caution">
    <text evidence="6">The sequence shown here is derived from an EMBL/GenBank/DDBJ whole genome shotgun (WGS) entry which is preliminary data.</text>
</comment>
<feature type="compositionally biased region" description="Acidic residues" evidence="3">
    <location>
        <begin position="123"/>
        <end position="134"/>
    </location>
</feature>
<reference evidence="6 7" key="1">
    <citation type="submission" date="2015-12" db="EMBL/GenBank/DDBJ databases">
        <title>Draft genome sequence of Moniliophthora roreri, the causal agent of frosty pod rot of cacao.</title>
        <authorList>
            <person name="Aime M.C."/>
            <person name="Diaz-Valderrama J.R."/>
            <person name="Kijpornyongpan T."/>
            <person name="Phillips-Mora W."/>
        </authorList>
    </citation>
    <scope>NUCLEOTIDE SEQUENCE [LARGE SCALE GENOMIC DNA]</scope>
    <source>
        <strain evidence="6 7">MCA 2952</strain>
    </source>
</reference>
<protein>
    <recommendedName>
        <fullName evidence="2">RecQ-mediated genome instability protein 1</fullName>
    </recommendedName>
</protein>
<feature type="region of interest" description="Disordered" evidence="3">
    <location>
        <begin position="230"/>
        <end position="378"/>
    </location>
</feature>
<dbReference type="eggNOG" id="KOG3683">
    <property type="taxonomic scope" value="Eukaryota"/>
</dbReference>
<evidence type="ECO:0000313" key="6">
    <source>
        <dbReference type="EMBL" id="KTB28828.1"/>
    </source>
</evidence>
<gene>
    <name evidence="6" type="ORF">WG66_18532</name>
</gene>
<comment type="similarity">
    <text evidence="1">Belongs to the RMI1 family.</text>
</comment>
<dbReference type="Pfam" id="PF21000">
    <property type="entry name" value="RMI1_N_N"/>
    <property type="match status" value="1"/>
</dbReference>
<feature type="compositionally biased region" description="Acidic residues" evidence="3">
    <location>
        <begin position="449"/>
        <end position="458"/>
    </location>
</feature>
<evidence type="ECO:0000259" key="5">
    <source>
        <dbReference type="Pfam" id="PF21000"/>
    </source>
</evidence>
<dbReference type="Pfam" id="PF08585">
    <property type="entry name" value="RMI1_N_C"/>
    <property type="match status" value="1"/>
</dbReference>
<dbReference type="Proteomes" id="UP000054988">
    <property type="component" value="Unassembled WGS sequence"/>
</dbReference>
<feature type="region of interest" description="Disordered" evidence="3">
    <location>
        <begin position="116"/>
        <end position="141"/>
    </location>
</feature>